<dbReference type="GO" id="GO:0007169">
    <property type="term" value="P:cell surface receptor protein tyrosine kinase signaling pathway"/>
    <property type="evidence" value="ECO:0007669"/>
    <property type="project" value="TreeGrafter"/>
</dbReference>
<evidence type="ECO:0000256" key="10">
    <source>
        <dbReference type="ARBA" id="ARBA00051243"/>
    </source>
</evidence>
<dbReference type="GO" id="GO:0050793">
    <property type="term" value="P:regulation of developmental process"/>
    <property type="evidence" value="ECO:0007669"/>
    <property type="project" value="UniProtKB-ARBA"/>
</dbReference>
<feature type="binding site" evidence="11">
    <location>
        <position position="377"/>
    </location>
    <ligand>
        <name>ATP</name>
        <dbReference type="ChEBI" id="CHEBI:30616"/>
    </ligand>
</feature>
<dbReference type="GO" id="GO:0005886">
    <property type="term" value="C:plasma membrane"/>
    <property type="evidence" value="ECO:0007669"/>
    <property type="project" value="TreeGrafter"/>
</dbReference>
<keyword evidence="12" id="KW-1133">Transmembrane helix</keyword>
<dbReference type="InterPro" id="IPR050122">
    <property type="entry name" value="RTK"/>
</dbReference>
<dbReference type="GO" id="GO:0043235">
    <property type="term" value="C:receptor complex"/>
    <property type="evidence" value="ECO:0007669"/>
    <property type="project" value="TreeGrafter"/>
</dbReference>
<keyword evidence="6 11" id="KW-0067">ATP-binding</keyword>
<feature type="transmembrane region" description="Helical" evidence="12">
    <location>
        <begin position="274"/>
        <end position="297"/>
    </location>
</feature>
<evidence type="ECO:0000256" key="11">
    <source>
        <dbReference type="PROSITE-ProRule" id="PRU10141"/>
    </source>
</evidence>
<name>A0A8J2LTF1_9HEXA</name>
<dbReference type="InterPro" id="IPR001245">
    <property type="entry name" value="Ser-Thr/Tyr_kinase_cat_dom"/>
</dbReference>
<organism evidence="15 16">
    <name type="scientific">Allacma fusca</name>
    <dbReference type="NCBI Taxonomy" id="39272"/>
    <lineage>
        <taxon>Eukaryota</taxon>
        <taxon>Metazoa</taxon>
        <taxon>Ecdysozoa</taxon>
        <taxon>Arthropoda</taxon>
        <taxon>Hexapoda</taxon>
        <taxon>Collembola</taxon>
        <taxon>Symphypleona</taxon>
        <taxon>Sminthuridae</taxon>
        <taxon>Allacma</taxon>
    </lineage>
</organism>
<dbReference type="FunFam" id="1.10.510.10:FF:001512">
    <property type="entry name" value="Receptor tyrosine-protein kinase erbB-2"/>
    <property type="match status" value="1"/>
</dbReference>
<dbReference type="PANTHER" id="PTHR24416:SF600">
    <property type="entry name" value="PDGF- AND VEGF-RECEPTOR RELATED, ISOFORM J"/>
    <property type="match status" value="1"/>
</dbReference>
<dbReference type="SMART" id="SM00408">
    <property type="entry name" value="IGc2"/>
    <property type="match status" value="1"/>
</dbReference>
<evidence type="ECO:0000256" key="12">
    <source>
        <dbReference type="SAM" id="Phobius"/>
    </source>
</evidence>
<dbReference type="OrthoDB" id="3256376at2759"/>
<dbReference type="GO" id="GO:0048468">
    <property type="term" value="P:cell development"/>
    <property type="evidence" value="ECO:0007669"/>
    <property type="project" value="UniProtKB-ARBA"/>
</dbReference>
<keyword evidence="12" id="KW-0812">Transmembrane</keyword>
<keyword evidence="9" id="KW-1015">Disulfide bond</keyword>
<dbReference type="InterPro" id="IPR007110">
    <property type="entry name" value="Ig-like_dom"/>
</dbReference>
<dbReference type="InterPro" id="IPR008266">
    <property type="entry name" value="Tyr_kinase_AS"/>
</dbReference>
<gene>
    <name evidence="15" type="ORF">AFUS01_LOCUS37716</name>
</gene>
<keyword evidence="3" id="KW-0808">Transferase</keyword>
<keyword evidence="5" id="KW-0418">Kinase</keyword>
<evidence type="ECO:0008006" key="17">
    <source>
        <dbReference type="Google" id="ProtNLM"/>
    </source>
</evidence>
<dbReference type="Pfam" id="PF13927">
    <property type="entry name" value="Ig_3"/>
    <property type="match status" value="1"/>
</dbReference>
<reference evidence="15" key="1">
    <citation type="submission" date="2021-06" db="EMBL/GenBank/DDBJ databases">
        <authorList>
            <person name="Hodson N. C."/>
            <person name="Mongue J. A."/>
            <person name="Jaron S. K."/>
        </authorList>
    </citation>
    <scope>NUCLEOTIDE SEQUENCE</scope>
</reference>
<dbReference type="PROSITE" id="PS00109">
    <property type="entry name" value="PROTEIN_KINASE_TYR"/>
    <property type="match status" value="1"/>
</dbReference>
<comment type="subcellular location">
    <subcellularLocation>
        <location evidence="2">Endomembrane system</location>
    </subcellularLocation>
    <subcellularLocation>
        <location evidence="1">Membrane</location>
        <topology evidence="1">Single-pass membrane protein</topology>
    </subcellularLocation>
</comment>
<feature type="domain" description="Protein kinase" evidence="13">
    <location>
        <begin position="350"/>
        <end position="636"/>
    </location>
</feature>
<dbReference type="EMBL" id="CAJVCH010544715">
    <property type="protein sequence ID" value="CAG7827750.1"/>
    <property type="molecule type" value="Genomic_DNA"/>
</dbReference>
<evidence type="ECO:0000259" key="14">
    <source>
        <dbReference type="PROSITE" id="PS50835"/>
    </source>
</evidence>
<dbReference type="InterPro" id="IPR003599">
    <property type="entry name" value="Ig_sub"/>
</dbReference>
<dbReference type="PANTHER" id="PTHR24416">
    <property type="entry name" value="TYROSINE-PROTEIN KINASE RECEPTOR"/>
    <property type="match status" value="1"/>
</dbReference>
<dbReference type="InterPro" id="IPR017441">
    <property type="entry name" value="Protein_kinase_ATP_BS"/>
</dbReference>
<evidence type="ECO:0000256" key="5">
    <source>
        <dbReference type="ARBA" id="ARBA00022777"/>
    </source>
</evidence>
<sequence>MSKMFEHQLLVKIEVDNSDSTLAIEFVDDESSEIDYSAETLTTNMTSNVNQQCKDDLTVAEYRSQPMPKLYDLEYNKFECHFTPYFFVTPVLWFAEWKNGTRTLLFTDYGDKTSKETKFTWRDSLLGSTKIEFKIGSSHLEFRTLLGMNALTCEMWYWNSTDRAKNRKEIDVLESRAPKFSSRQESHSHPYGETLKLKCHVASEPPPTITWEFGGRILEGILGRENGSLDTVSTLTIPKAGSSESGRYICTATNFRGSDKKVFIVDVYDNSKTLWLTLGITSIVLIILLAVTLAGLYKQFLKQRARLTKMEINEFINGNKNATQENDYGHINVKQMAYNTEYELAWNQFQLEQQELGKGVHGVVYKGKIGEIPIAVKTVREGVEKEVLMALLDELKIMIYLGQHDHVVNLKGACTQFLEEGRAYVMVEFCPFGSLESFLRKNRKNFCRQMFSGDYANSCSPTGDVKVNVQYFSGQTLSSWSHQIALGMQYLEEKKVIHGDLAIRNILLTSIDQVKITDFGLSRQLINTDTYVKKQQGLLPWKYMAIEAMREFRFTSKSDVWSYGVTIWEIFTLGSTPYPGMNWTPEFMQLLEDNMRLYKPKHATDEMYKVMLECWAPEPEDRPSFADLEMCLRKFP</sequence>
<evidence type="ECO:0000256" key="3">
    <source>
        <dbReference type="ARBA" id="ARBA00022679"/>
    </source>
</evidence>
<comment type="caution">
    <text evidence="15">The sequence shown here is derived from an EMBL/GenBank/DDBJ whole genome shotgun (WGS) entry which is preliminary data.</text>
</comment>
<dbReference type="InterPro" id="IPR003598">
    <property type="entry name" value="Ig_sub2"/>
</dbReference>
<dbReference type="InterPro" id="IPR000719">
    <property type="entry name" value="Prot_kinase_dom"/>
</dbReference>
<dbReference type="GO" id="GO:0030182">
    <property type="term" value="P:neuron differentiation"/>
    <property type="evidence" value="ECO:0007669"/>
    <property type="project" value="UniProtKB-ARBA"/>
</dbReference>
<evidence type="ECO:0000256" key="4">
    <source>
        <dbReference type="ARBA" id="ARBA00022741"/>
    </source>
</evidence>
<feature type="domain" description="Ig-like" evidence="14">
    <location>
        <begin position="178"/>
        <end position="263"/>
    </location>
</feature>
<evidence type="ECO:0000313" key="15">
    <source>
        <dbReference type="EMBL" id="CAG7827750.1"/>
    </source>
</evidence>
<keyword evidence="8" id="KW-0829">Tyrosine-protein kinase</keyword>
<comment type="catalytic activity">
    <reaction evidence="10">
        <text>L-tyrosyl-[protein] + ATP = O-phospho-L-tyrosyl-[protein] + ADP + H(+)</text>
        <dbReference type="Rhea" id="RHEA:10596"/>
        <dbReference type="Rhea" id="RHEA-COMP:10136"/>
        <dbReference type="Rhea" id="RHEA-COMP:20101"/>
        <dbReference type="ChEBI" id="CHEBI:15378"/>
        <dbReference type="ChEBI" id="CHEBI:30616"/>
        <dbReference type="ChEBI" id="CHEBI:46858"/>
        <dbReference type="ChEBI" id="CHEBI:61978"/>
        <dbReference type="ChEBI" id="CHEBI:456216"/>
        <dbReference type="EC" id="2.7.10.1"/>
    </reaction>
</comment>
<keyword evidence="7 12" id="KW-0472">Membrane</keyword>
<evidence type="ECO:0000256" key="7">
    <source>
        <dbReference type="ARBA" id="ARBA00023136"/>
    </source>
</evidence>
<keyword evidence="4 11" id="KW-0547">Nucleotide-binding</keyword>
<dbReference type="CDD" id="cd00096">
    <property type="entry name" value="Ig"/>
    <property type="match status" value="1"/>
</dbReference>
<evidence type="ECO:0000256" key="6">
    <source>
        <dbReference type="ARBA" id="ARBA00022840"/>
    </source>
</evidence>
<dbReference type="PROSITE" id="PS50011">
    <property type="entry name" value="PROTEIN_KINASE_DOM"/>
    <property type="match status" value="1"/>
</dbReference>
<dbReference type="PROSITE" id="PS00107">
    <property type="entry name" value="PROTEIN_KINASE_ATP"/>
    <property type="match status" value="1"/>
</dbReference>
<protein>
    <recommendedName>
        <fullName evidence="17">Receptor protein-tyrosine kinase</fullName>
    </recommendedName>
</protein>
<dbReference type="PROSITE" id="PS50835">
    <property type="entry name" value="IG_LIKE"/>
    <property type="match status" value="1"/>
</dbReference>
<evidence type="ECO:0000256" key="9">
    <source>
        <dbReference type="ARBA" id="ARBA00023157"/>
    </source>
</evidence>
<keyword evidence="16" id="KW-1185">Reference proteome</keyword>
<accession>A0A8J2LTF1</accession>
<dbReference type="GO" id="GO:0005524">
    <property type="term" value="F:ATP binding"/>
    <property type="evidence" value="ECO:0007669"/>
    <property type="project" value="UniProtKB-UniRule"/>
</dbReference>
<dbReference type="Proteomes" id="UP000708208">
    <property type="component" value="Unassembled WGS sequence"/>
</dbReference>
<dbReference type="GO" id="GO:0012505">
    <property type="term" value="C:endomembrane system"/>
    <property type="evidence" value="ECO:0007669"/>
    <property type="project" value="UniProtKB-SubCell"/>
</dbReference>
<evidence type="ECO:0000256" key="1">
    <source>
        <dbReference type="ARBA" id="ARBA00004167"/>
    </source>
</evidence>
<dbReference type="GO" id="GO:0004714">
    <property type="term" value="F:transmembrane receptor protein tyrosine kinase activity"/>
    <property type="evidence" value="ECO:0007669"/>
    <property type="project" value="UniProtKB-EC"/>
</dbReference>
<dbReference type="AlphaFoldDB" id="A0A8J2LTF1"/>
<evidence type="ECO:0000256" key="2">
    <source>
        <dbReference type="ARBA" id="ARBA00004308"/>
    </source>
</evidence>
<dbReference type="CDD" id="cd00192">
    <property type="entry name" value="PTKc"/>
    <property type="match status" value="1"/>
</dbReference>
<proteinExistence type="predicted"/>
<evidence type="ECO:0000256" key="8">
    <source>
        <dbReference type="ARBA" id="ARBA00023137"/>
    </source>
</evidence>
<evidence type="ECO:0000313" key="16">
    <source>
        <dbReference type="Proteomes" id="UP000708208"/>
    </source>
</evidence>
<dbReference type="Pfam" id="PF07714">
    <property type="entry name" value="PK_Tyr_Ser-Thr"/>
    <property type="match status" value="1"/>
</dbReference>
<dbReference type="GO" id="GO:0051130">
    <property type="term" value="P:positive regulation of cellular component organization"/>
    <property type="evidence" value="ECO:0007669"/>
    <property type="project" value="UniProtKB-ARBA"/>
</dbReference>
<dbReference type="SMART" id="SM00409">
    <property type="entry name" value="IG"/>
    <property type="match status" value="1"/>
</dbReference>
<evidence type="ECO:0000259" key="13">
    <source>
        <dbReference type="PROSITE" id="PS50011"/>
    </source>
</evidence>